<dbReference type="GO" id="GO:0005737">
    <property type="term" value="C:cytoplasm"/>
    <property type="evidence" value="ECO:0007669"/>
    <property type="project" value="TreeGrafter"/>
</dbReference>
<protein>
    <recommendedName>
        <fullName evidence="5">HOOK N-terminal domain-containing protein</fullName>
    </recommendedName>
</protein>
<dbReference type="PANTHER" id="PTHR18947">
    <property type="entry name" value="HOOK PROTEINS"/>
    <property type="match status" value="1"/>
</dbReference>
<dbReference type="EMBL" id="CAJGYM010000050">
    <property type="protein sequence ID" value="CAD6194983.1"/>
    <property type="molecule type" value="Genomic_DNA"/>
</dbReference>
<feature type="compositionally biased region" description="Polar residues" evidence="2">
    <location>
        <begin position="1105"/>
        <end position="1118"/>
    </location>
</feature>
<feature type="coiled-coil region" evidence="1">
    <location>
        <begin position="503"/>
        <end position="652"/>
    </location>
</feature>
<feature type="region of interest" description="Disordered" evidence="2">
    <location>
        <begin position="144"/>
        <end position="170"/>
    </location>
</feature>
<comment type="caution">
    <text evidence="3">The sequence shown here is derived from an EMBL/GenBank/DDBJ whole genome shotgun (WGS) entry which is preliminary data.</text>
</comment>
<dbReference type="GO" id="GO:0051959">
    <property type="term" value="F:dynein light intermediate chain binding"/>
    <property type="evidence" value="ECO:0007669"/>
    <property type="project" value="TreeGrafter"/>
</dbReference>
<organism evidence="3 4">
    <name type="scientific">Caenorhabditis auriculariae</name>
    <dbReference type="NCBI Taxonomy" id="2777116"/>
    <lineage>
        <taxon>Eukaryota</taxon>
        <taxon>Metazoa</taxon>
        <taxon>Ecdysozoa</taxon>
        <taxon>Nematoda</taxon>
        <taxon>Chromadorea</taxon>
        <taxon>Rhabditida</taxon>
        <taxon>Rhabditina</taxon>
        <taxon>Rhabditomorpha</taxon>
        <taxon>Rhabditoidea</taxon>
        <taxon>Rhabditidae</taxon>
        <taxon>Peloderinae</taxon>
        <taxon>Caenorhabditis</taxon>
    </lineage>
</organism>
<dbReference type="Proteomes" id="UP000835052">
    <property type="component" value="Unassembled WGS sequence"/>
</dbReference>
<keyword evidence="1" id="KW-0175">Coiled coil</keyword>
<evidence type="ECO:0000313" key="3">
    <source>
        <dbReference type="EMBL" id="CAD6194983.1"/>
    </source>
</evidence>
<feature type="region of interest" description="Disordered" evidence="2">
    <location>
        <begin position="1214"/>
        <end position="1288"/>
    </location>
</feature>
<name>A0A8S1HET3_9PELO</name>
<proteinExistence type="predicted"/>
<dbReference type="Gene3D" id="1.10.418.10">
    <property type="entry name" value="Calponin-like domain"/>
    <property type="match status" value="1"/>
</dbReference>
<dbReference type="PANTHER" id="PTHR18947:SF28">
    <property type="entry name" value="GIRDIN, ISOFORM A"/>
    <property type="match status" value="1"/>
</dbReference>
<evidence type="ECO:0000256" key="1">
    <source>
        <dbReference type="SAM" id="Coils"/>
    </source>
</evidence>
<accession>A0A8S1HET3</accession>
<evidence type="ECO:0000256" key="2">
    <source>
        <dbReference type="SAM" id="MobiDB-lite"/>
    </source>
</evidence>
<dbReference type="InterPro" id="IPR036872">
    <property type="entry name" value="CH_dom_sf"/>
</dbReference>
<dbReference type="GO" id="GO:0030705">
    <property type="term" value="P:cytoskeleton-dependent intracellular transport"/>
    <property type="evidence" value="ECO:0007669"/>
    <property type="project" value="TreeGrafter"/>
</dbReference>
<dbReference type="SUPFAM" id="SSF116907">
    <property type="entry name" value="Hook domain"/>
    <property type="match status" value="1"/>
</dbReference>
<dbReference type="OrthoDB" id="10254988at2759"/>
<feature type="coiled-coil region" evidence="1">
    <location>
        <begin position="769"/>
        <end position="1077"/>
    </location>
</feature>
<feature type="region of interest" description="Disordered" evidence="2">
    <location>
        <begin position="1174"/>
        <end position="1193"/>
    </location>
</feature>
<feature type="region of interest" description="Disordered" evidence="2">
    <location>
        <begin position="1097"/>
        <end position="1165"/>
    </location>
</feature>
<dbReference type="GO" id="GO:0031122">
    <property type="term" value="P:cytoplasmic microtubule organization"/>
    <property type="evidence" value="ECO:0007669"/>
    <property type="project" value="TreeGrafter"/>
</dbReference>
<reference evidence="3" key="1">
    <citation type="submission" date="2020-10" db="EMBL/GenBank/DDBJ databases">
        <authorList>
            <person name="Kikuchi T."/>
        </authorList>
    </citation>
    <scope>NUCLEOTIDE SEQUENCE</scope>
    <source>
        <strain evidence="3">NKZ352</strain>
    </source>
</reference>
<feature type="region of interest" description="Disordered" evidence="2">
    <location>
        <begin position="393"/>
        <end position="412"/>
    </location>
</feature>
<dbReference type="GO" id="GO:0005813">
    <property type="term" value="C:centrosome"/>
    <property type="evidence" value="ECO:0007669"/>
    <property type="project" value="TreeGrafter"/>
</dbReference>
<feature type="compositionally biased region" description="Pro residues" evidence="2">
    <location>
        <begin position="1263"/>
        <end position="1273"/>
    </location>
</feature>
<feature type="compositionally biased region" description="Polar residues" evidence="2">
    <location>
        <begin position="401"/>
        <end position="412"/>
    </location>
</feature>
<evidence type="ECO:0008006" key="5">
    <source>
        <dbReference type="Google" id="ProtNLM"/>
    </source>
</evidence>
<gene>
    <name evidence="3" type="ORF">CAUJ_LOCUS10902</name>
</gene>
<sequence>MTLSSRDSGWFCVGCKTNGRLFSADAAVLLCRSDWTTSDDHDCFKKSFDLNKDIMTVIDESGEELNKLLVLLLGCAIQSDRKRLFVDRITKLDAKVQIGLASHIKKLTEGTSIVVSASEADRFEVFRHLERVMRERDALVEIASIDQESDEGSSTTAASSLNGDLPPKRRDFIYERRSPSPSSYERHTNVEIAEAKEEKDDEIHDLKYELEEKAELIHKLQEERLELIKDARAAKDYRDELDCVQHKITKMDKIESENAKMREKLNDLEFFKTRSEDLSKANALLDESIAELEEQISRLQSEIKAQTETEIRLEEAKTSIRSLQDVISEKNQRIEDHIEEQLRLEGELMNRNAKIAELERDSVSSTPRHALGSLAEQLGDADRQEISRLRAENRKLRAQTEGASSTTATPDTSFLVPPGEVEELRTNLEVQEQRAEEFRVEAEKLKIELKQFDSTFDRVSQELLEATRQIEVMKVERDEALHGLCDARRKFAQFQTEFGKKLEEESENKIRELEFDLKEAKRRLQQADEDRGEIEVQLERVREEQKRLRVDLDEAREQRGQQELALAHAERARRSVENERNVLRERSEKLEDELEDMRMRLLNTDDAAKRLEDREKIMVEQKNRLGDCEAEVRTLQQQLKLEQNKTQRLREDLVAEKSRGSEVVGRLRSLCAAVSLNGGKIDTEMDDVKLIDSIDDVIMTALTTARRESDALRLQQHTQIAELADLKKDIEKLRRSESASLTESDDRVRELSQENIGMKEQVFMVQEKVRELNIEIATKNSEIVSAKREIEELHRNQTSSAVSNTELARLQVSLRNLQLQEDLLKQDNNELRQKLELAEKSRVTAKKDADSLTSMHQALLADHDRLQNLHDLLTHDYENAKRENVDMKTKLRQHFRSMASPMLNNSSSRELDELRLQLAQERTSKDKQLRAYADLHNEHGATRRQLESLRSENEHLARNRDALTSELRRMRSTEPSHEWSAAMNDLNHQLQAKDLEIAKLNNKIEMLTQLNKTYDEENKNLSRQIEMLLTQNKELLNRALNDKDQYHQEQKDFQERLSALRRHKEKLEEKIMDQYRSMENKKTSDRKQPLVKRAAKALISRRRATSNGGSTTEDSSAYSADEGGSPPLFNGATDDCDGLAPTCSSSDDHDRNSPRYETIPPLQELTSTRYSAMRQRGDPIGGSVRIGTGPRRPLIHSRTYDHIILNDVNPLFDKPSSTLPPRAPVRNSSVTASLRSRPPPPPYQAKNGVVPRTPPSYQNRNPHPSPMDSPPLFQPRCSSTPKSGSPMREIEEIPRENGASAVISDRLVVPEGEQRTFIREKEERVDKAMSYYENVNNPSMLNDSTTNNGNEKANESTVWYEYGCV</sequence>
<feature type="compositionally biased region" description="Polar residues" evidence="2">
    <location>
        <begin position="152"/>
        <end position="162"/>
    </location>
</feature>
<dbReference type="GO" id="GO:0008017">
    <property type="term" value="F:microtubule binding"/>
    <property type="evidence" value="ECO:0007669"/>
    <property type="project" value="TreeGrafter"/>
</dbReference>
<evidence type="ECO:0000313" key="4">
    <source>
        <dbReference type="Proteomes" id="UP000835052"/>
    </source>
</evidence>
<keyword evidence="4" id="KW-1185">Reference proteome</keyword>